<feature type="transmembrane region" description="Helical" evidence="8">
    <location>
        <begin position="525"/>
        <end position="546"/>
    </location>
</feature>
<dbReference type="PIRSF" id="PIRSF006060">
    <property type="entry name" value="AA_transporter"/>
    <property type="match status" value="1"/>
</dbReference>
<feature type="transmembrane region" description="Helical" evidence="8">
    <location>
        <begin position="488"/>
        <end position="513"/>
    </location>
</feature>
<dbReference type="NCBIfam" id="TIGR00913">
    <property type="entry name" value="2A0310"/>
    <property type="match status" value="1"/>
</dbReference>
<evidence type="ECO:0000256" key="5">
    <source>
        <dbReference type="ARBA" id="ARBA00022989"/>
    </source>
</evidence>
<gene>
    <name evidence="10" type="ORF">BCR37DRAFT_15686</name>
</gene>
<dbReference type="FunFam" id="1.20.1740.10:FF:000017">
    <property type="entry name" value="Amino acid permease"/>
    <property type="match status" value="1"/>
</dbReference>
<dbReference type="OMA" id="KSYLAMP"/>
<accession>A0A1Y2FXJ2</accession>
<dbReference type="AlphaFoldDB" id="A0A1Y2FXJ2"/>
<dbReference type="GeneID" id="63782747"/>
<keyword evidence="5 8" id="KW-1133">Transmembrane helix</keyword>
<dbReference type="Proteomes" id="UP000193685">
    <property type="component" value="Unassembled WGS sequence"/>
</dbReference>
<comment type="subcellular location">
    <subcellularLocation>
        <location evidence="1">Membrane</location>
        <topology evidence="1">Multi-pass membrane protein</topology>
    </subcellularLocation>
</comment>
<dbReference type="OrthoDB" id="3900342at2759"/>
<keyword evidence="2" id="KW-0813">Transport</keyword>
<dbReference type="InterPro" id="IPR004841">
    <property type="entry name" value="AA-permease/SLC12A_dom"/>
</dbReference>
<keyword evidence="3 8" id="KW-0812">Transmembrane</keyword>
<proteinExistence type="predicted"/>
<dbReference type="Pfam" id="PF00324">
    <property type="entry name" value="AA_permease"/>
    <property type="match status" value="1"/>
</dbReference>
<feature type="transmembrane region" description="Helical" evidence="8">
    <location>
        <begin position="233"/>
        <end position="255"/>
    </location>
</feature>
<feature type="domain" description="Amino acid permease/ SLC12A" evidence="9">
    <location>
        <begin position="88"/>
        <end position="550"/>
    </location>
</feature>
<protein>
    <submittedName>
        <fullName evidence="10">Amino acid permease-domain-containing protein</fullName>
    </submittedName>
</protein>
<feature type="region of interest" description="Disordered" evidence="7">
    <location>
        <begin position="1"/>
        <end position="42"/>
    </location>
</feature>
<dbReference type="InterPro" id="IPR050524">
    <property type="entry name" value="APC_YAT"/>
</dbReference>
<keyword evidence="4" id="KW-0029">Amino-acid transport</keyword>
<dbReference type="GO" id="GO:0015171">
    <property type="term" value="F:amino acid transmembrane transporter activity"/>
    <property type="evidence" value="ECO:0007669"/>
    <property type="project" value="TreeGrafter"/>
</dbReference>
<dbReference type="STRING" id="56484.A0A1Y2FXJ2"/>
<feature type="transmembrane region" description="Helical" evidence="8">
    <location>
        <begin position="418"/>
        <end position="438"/>
    </location>
</feature>
<evidence type="ECO:0000313" key="10">
    <source>
        <dbReference type="EMBL" id="ORY87896.1"/>
    </source>
</evidence>
<dbReference type="InterPro" id="IPR004840">
    <property type="entry name" value="Amino_acid_permease_CS"/>
</dbReference>
<evidence type="ECO:0000256" key="1">
    <source>
        <dbReference type="ARBA" id="ARBA00004141"/>
    </source>
</evidence>
<feature type="transmembrane region" description="Helical" evidence="8">
    <location>
        <begin position="199"/>
        <end position="221"/>
    </location>
</feature>
<comment type="caution">
    <text evidence="10">The sequence shown here is derived from an EMBL/GenBank/DDBJ whole genome shotgun (WGS) entry which is preliminary data.</text>
</comment>
<feature type="transmembrane region" description="Helical" evidence="8">
    <location>
        <begin position="377"/>
        <end position="397"/>
    </location>
</feature>
<evidence type="ECO:0000256" key="7">
    <source>
        <dbReference type="SAM" id="MobiDB-lite"/>
    </source>
</evidence>
<feature type="transmembrane region" description="Helical" evidence="8">
    <location>
        <begin position="275"/>
        <end position="296"/>
    </location>
</feature>
<organism evidence="10 11">
    <name type="scientific">Protomyces lactucae-debilis</name>
    <dbReference type="NCBI Taxonomy" id="2754530"/>
    <lineage>
        <taxon>Eukaryota</taxon>
        <taxon>Fungi</taxon>
        <taxon>Dikarya</taxon>
        <taxon>Ascomycota</taxon>
        <taxon>Taphrinomycotina</taxon>
        <taxon>Taphrinomycetes</taxon>
        <taxon>Taphrinales</taxon>
        <taxon>Protomycetaceae</taxon>
        <taxon>Protomyces</taxon>
    </lineage>
</organism>
<feature type="transmembrane region" description="Helical" evidence="8">
    <location>
        <begin position="444"/>
        <end position="467"/>
    </location>
</feature>
<name>A0A1Y2FXJ2_PROLT</name>
<evidence type="ECO:0000256" key="8">
    <source>
        <dbReference type="SAM" id="Phobius"/>
    </source>
</evidence>
<dbReference type="PANTHER" id="PTHR43341">
    <property type="entry name" value="AMINO ACID PERMEASE"/>
    <property type="match status" value="1"/>
</dbReference>
<evidence type="ECO:0000256" key="2">
    <source>
        <dbReference type="ARBA" id="ARBA00022448"/>
    </source>
</evidence>
<reference evidence="10 11" key="1">
    <citation type="submission" date="2016-07" db="EMBL/GenBank/DDBJ databases">
        <title>Pervasive Adenine N6-methylation of Active Genes in Fungi.</title>
        <authorList>
            <consortium name="DOE Joint Genome Institute"/>
            <person name="Mondo S.J."/>
            <person name="Dannebaum R.O."/>
            <person name="Kuo R.C."/>
            <person name="Labutti K."/>
            <person name="Haridas S."/>
            <person name="Kuo A."/>
            <person name="Salamov A."/>
            <person name="Ahrendt S.R."/>
            <person name="Lipzen A."/>
            <person name="Sullivan W."/>
            <person name="Andreopoulos W.B."/>
            <person name="Clum A."/>
            <person name="Lindquist E."/>
            <person name="Daum C."/>
            <person name="Ramamoorthy G.K."/>
            <person name="Gryganskyi A."/>
            <person name="Culley D."/>
            <person name="Magnuson J.K."/>
            <person name="James T.Y."/>
            <person name="O'Malley M.A."/>
            <person name="Stajich J.E."/>
            <person name="Spatafora J.W."/>
            <person name="Visel A."/>
            <person name="Grigoriev I.V."/>
        </authorList>
    </citation>
    <scope>NUCLEOTIDE SEQUENCE [LARGE SCALE GENOMIC DNA]</scope>
    <source>
        <strain evidence="10 11">12-1054</strain>
    </source>
</reference>
<evidence type="ECO:0000256" key="4">
    <source>
        <dbReference type="ARBA" id="ARBA00022970"/>
    </source>
</evidence>
<dbReference type="Gene3D" id="1.20.1740.10">
    <property type="entry name" value="Amino acid/polyamine transporter I"/>
    <property type="match status" value="1"/>
</dbReference>
<keyword evidence="6 8" id="KW-0472">Membrane</keyword>
<dbReference type="GO" id="GO:0016020">
    <property type="term" value="C:membrane"/>
    <property type="evidence" value="ECO:0007669"/>
    <property type="project" value="UniProtKB-SubCell"/>
</dbReference>
<dbReference type="RefSeq" id="XP_040728391.1">
    <property type="nucleotide sequence ID" value="XM_040866148.1"/>
</dbReference>
<dbReference type="PROSITE" id="PS00218">
    <property type="entry name" value="AMINO_ACID_PERMEASE_1"/>
    <property type="match status" value="1"/>
</dbReference>
<evidence type="ECO:0000259" key="9">
    <source>
        <dbReference type="Pfam" id="PF00324"/>
    </source>
</evidence>
<sequence>MQKQTLAGLPAQGLVEKRSLSPGEDVEKYGHGPLHDTGKDLPLTTRLGISPDSFRRADTVMVPNDPNDPSAGYHEEAPTLRHVMKNRHLQMIAVGGSIGTGLFIGSGGALARGGPLGVLLAWVIMGIMLFCVVHAMGELAVMYPVEGGFYTMANRFLDPAWGFAMGWNYVFQWVIVLPLELTAASLTVQYWDTDGSISIAVWITIFWVFIILINVFGALGFAEEEFWASAWKLLIVIMFIFIAIIMNCGGGPSSGAYSEYVGGRYWRDPGPLANGFKGVASVFVTAAFSFAGTELVGLAAAESANPRKNLPSAIKQVFWRITIFYILTLLLIGLLLPYNEPRLTGGANSYDARASPFVIVVAKAGIKGVDHLVNVTVMISVLSIANACVYGGSRTLCALAQQGFAPKFFAYIDKCGRPLTATVLSLLFGPLAYVNLAAQGGDVFDWLLAVAGLSTLFTWGSICLCHIRFRQGWRAQGHSVREIPVQAAWGEFGSYFGLFLVIFVLALQLYVAVSPLGGPASAEGFFKAYLAAPVVIVFYIIGYFIFKTRPVGVLQMDLDTGRKVWDTVEEIEADKAMAKQQPAYVRIYKFFC</sequence>
<feature type="transmembrane region" description="Helical" evidence="8">
    <location>
        <begin position="317"/>
        <end position="338"/>
    </location>
</feature>
<dbReference type="PANTHER" id="PTHR43341:SF12">
    <property type="entry name" value="AMINO ACID TRANSPORTER (EUROFUNG)"/>
    <property type="match status" value="1"/>
</dbReference>
<keyword evidence="11" id="KW-1185">Reference proteome</keyword>
<evidence type="ECO:0000313" key="11">
    <source>
        <dbReference type="Proteomes" id="UP000193685"/>
    </source>
</evidence>
<dbReference type="EMBL" id="MCFI01000001">
    <property type="protein sequence ID" value="ORY87896.1"/>
    <property type="molecule type" value="Genomic_DNA"/>
</dbReference>
<feature type="transmembrane region" description="Helical" evidence="8">
    <location>
        <begin position="91"/>
        <end position="111"/>
    </location>
</feature>
<evidence type="ECO:0000256" key="3">
    <source>
        <dbReference type="ARBA" id="ARBA00022692"/>
    </source>
</evidence>
<feature type="transmembrane region" description="Helical" evidence="8">
    <location>
        <begin position="117"/>
        <end position="139"/>
    </location>
</feature>
<feature type="transmembrane region" description="Helical" evidence="8">
    <location>
        <begin position="160"/>
        <end position="179"/>
    </location>
</feature>
<dbReference type="InterPro" id="IPR004762">
    <property type="entry name" value="Amino_acid_permease_fungi"/>
</dbReference>
<evidence type="ECO:0000256" key="6">
    <source>
        <dbReference type="ARBA" id="ARBA00023136"/>
    </source>
</evidence>
<feature type="compositionally biased region" description="Basic and acidic residues" evidence="7">
    <location>
        <begin position="15"/>
        <end position="39"/>
    </location>
</feature>